<dbReference type="SUPFAM" id="SSF51430">
    <property type="entry name" value="NAD(P)-linked oxidoreductase"/>
    <property type="match status" value="1"/>
</dbReference>
<feature type="active site" description="Proton donor" evidence="4">
    <location>
        <position position="55"/>
    </location>
</feature>
<protein>
    <submittedName>
        <fullName evidence="8">Aldo/keto reductase</fullName>
    </submittedName>
</protein>
<gene>
    <name evidence="8" type="ORF">OH76DRAFT_1449741</name>
</gene>
<dbReference type="OrthoDB" id="5945798at2759"/>
<dbReference type="PROSITE" id="PS00062">
    <property type="entry name" value="ALDOKETO_REDUCTASE_2"/>
    <property type="match status" value="1"/>
</dbReference>
<evidence type="ECO:0000256" key="4">
    <source>
        <dbReference type="PIRSR" id="PIRSR000097-1"/>
    </source>
</evidence>
<evidence type="ECO:0000256" key="5">
    <source>
        <dbReference type="PIRSR" id="PIRSR000097-2"/>
    </source>
</evidence>
<feature type="domain" description="NADP-dependent oxidoreductase" evidence="7">
    <location>
        <begin position="34"/>
        <end position="279"/>
    </location>
</feature>
<dbReference type="Gene3D" id="3.20.20.100">
    <property type="entry name" value="NADP-dependent oxidoreductase domain"/>
    <property type="match status" value="1"/>
</dbReference>
<dbReference type="GO" id="GO:0016616">
    <property type="term" value="F:oxidoreductase activity, acting on the CH-OH group of donors, NAD or NADP as acceptor"/>
    <property type="evidence" value="ECO:0007669"/>
    <property type="project" value="UniProtKB-ARBA"/>
</dbReference>
<dbReference type="CDD" id="cd19071">
    <property type="entry name" value="AKR_AKR1-5-like"/>
    <property type="match status" value="1"/>
</dbReference>
<dbReference type="FunFam" id="3.20.20.100:FF:000002">
    <property type="entry name" value="2,5-diketo-D-gluconic acid reductase A"/>
    <property type="match status" value="1"/>
</dbReference>
<reference evidence="8 9" key="1">
    <citation type="journal article" date="2018" name="Biotechnol. Biofuels">
        <title>Integrative visual omics of the white-rot fungus Polyporus brumalis exposes the biotechnological potential of its oxidative enzymes for delignifying raw plant biomass.</title>
        <authorList>
            <person name="Miyauchi S."/>
            <person name="Rancon A."/>
            <person name="Drula E."/>
            <person name="Hage H."/>
            <person name="Chaduli D."/>
            <person name="Favel A."/>
            <person name="Grisel S."/>
            <person name="Henrissat B."/>
            <person name="Herpoel-Gimbert I."/>
            <person name="Ruiz-Duenas F.J."/>
            <person name="Chevret D."/>
            <person name="Hainaut M."/>
            <person name="Lin J."/>
            <person name="Wang M."/>
            <person name="Pangilinan J."/>
            <person name="Lipzen A."/>
            <person name="Lesage-Meessen L."/>
            <person name="Navarro D."/>
            <person name="Riley R."/>
            <person name="Grigoriev I.V."/>
            <person name="Zhou S."/>
            <person name="Raouche S."/>
            <person name="Rosso M.N."/>
        </authorList>
    </citation>
    <scope>NUCLEOTIDE SEQUENCE [LARGE SCALE GENOMIC DNA]</scope>
    <source>
        <strain evidence="8 9">BRFM 1820</strain>
    </source>
</reference>
<sequence length="322" mass="35868">MAADIPSFTLNTGHKMPSVGMGCWLGPGGGGDVVEEMCKTALKLGYRHIDTAYGYFNEEKVGKAIRESGVPRSEIFLTTKLPNHHHDYVAGSLQESLEKLGMDYVDLYLMHWPQAYSRTDNKPIPYGQSPTFLETWKDMEKLLETGKVRAIGVSNFSVKLLEMLLKEASVVPATNQVEVHPCLPSFELKQYCEDKGIVLTAYSPLGRPKEYDGKPVFLTDDDVVRIAKAHDATPGQVALSWGVQRGTVVIPKSENPERIKQNITLIKLSNEDMAALDAIHRKPGMHRSLLRYHSNSQDGTVFGWTYEQMGWNMVKGGIVADK</sequence>
<dbReference type="InterPro" id="IPR018170">
    <property type="entry name" value="Aldo/ket_reductase_CS"/>
</dbReference>
<comment type="similarity">
    <text evidence="1">Belongs to the aldo/keto reductase family.</text>
</comment>
<evidence type="ECO:0000313" key="8">
    <source>
        <dbReference type="EMBL" id="RDX41417.1"/>
    </source>
</evidence>
<evidence type="ECO:0000256" key="3">
    <source>
        <dbReference type="ARBA" id="ARBA00023002"/>
    </source>
</evidence>
<dbReference type="PANTHER" id="PTHR43827">
    <property type="entry name" value="2,5-DIKETO-D-GLUCONIC ACID REDUCTASE"/>
    <property type="match status" value="1"/>
</dbReference>
<organism evidence="8 9">
    <name type="scientific">Lentinus brumalis</name>
    <dbReference type="NCBI Taxonomy" id="2498619"/>
    <lineage>
        <taxon>Eukaryota</taxon>
        <taxon>Fungi</taxon>
        <taxon>Dikarya</taxon>
        <taxon>Basidiomycota</taxon>
        <taxon>Agaricomycotina</taxon>
        <taxon>Agaricomycetes</taxon>
        <taxon>Polyporales</taxon>
        <taxon>Polyporaceae</taxon>
        <taxon>Lentinus</taxon>
    </lineage>
</organism>
<feature type="binding site" evidence="5">
    <location>
        <position position="111"/>
    </location>
    <ligand>
        <name>substrate</name>
    </ligand>
</feature>
<proteinExistence type="inferred from homology"/>
<dbReference type="InterPro" id="IPR020471">
    <property type="entry name" value="AKR"/>
</dbReference>
<evidence type="ECO:0000256" key="1">
    <source>
        <dbReference type="ARBA" id="ARBA00007905"/>
    </source>
</evidence>
<feature type="site" description="Lowers pKa of active site Tyr" evidence="6">
    <location>
        <position position="80"/>
    </location>
</feature>
<keyword evidence="2" id="KW-0521">NADP</keyword>
<dbReference type="InterPro" id="IPR023210">
    <property type="entry name" value="NADP_OxRdtase_dom"/>
</dbReference>
<keyword evidence="9" id="KW-1185">Reference proteome</keyword>
<evidence type="ECO:0000313" key="9">
    <source>
        <dbReference type="Proteomes" id="UP000256964"/>
    </source>
</evidence>
<dbReference type="PANTHER" id="PTHR43827:SF3">
    <property type="entry name" value="NADP-DEPENDENT OXIDOREDUCTASE DOMAIN-CONTAINING PROTEIN"/>
    <property type="match status" value="1"/>
</dbReference>
<dbReference type="PRINTS" id="PR00069">
    <property type="entry name" value="ALDKETRDTASE"/>
</dbReference>
<evidence type="ECO:0000259" key="7">
    <source>
        <dbReference type="Pfam" id="PF00248"/>
    </source>
</evidence>
<dbReference type="PROSITE" id="PS00798">
    <property type="entry name" value="ALDOKETO_REDUCTASE_1"/>
    <property type="match status" value="1"/>
</dbReference>
<dbReference type="EMBL" id="KZ857513">
    <property type="protein sequence ID" value="RDX41417.1"/>
    <property type="molecule type" value="Genomic_DNA"/>
</dbReference>
<accession>A0A371CMD4</accession>
<evidence type="ECO:0000256" key="6">
    <source>
        <dbReference type="PIRSR" id="PIRSR000097-3"/>
    </source>
</evidence>
<dbReference type="Pfam" id="PF00248">
    <property type="entry name" value="Aldo_ket_red"/>
    <property type="match status" value="1"/>
</dbReference>
<dbReference type="AlphaFoldDB" id="A0A371CMD4"/>
<dbReference type="Proteomes" id="UP000256964">
    <property type="component" value="Unassembled WGS sequence"/>
</dbReference>
<dbReference type="InterPro" id="IPR036812">
    <property type="entry name" value="NAD(P)_OxRdtase_dom_sf"/>
</dbReference>
<dbReference type="STRING" id="139420.A0A371CMD4"/>
<evidence type="ECO:0000256" key="2">
    <source>
        <dbReference type="ARBA" id="ARBA00022857"/>
    </source>
</evidence>
<keyword evidence="3" id="KW-0560">Oxidoreductase</keyword>
<name>A0A371CMD4_9APHY</name>
<dbReference type="PIRSF" id="PIRSF000097">
    <property type="entry name" value="AKR"/>
    <property type="match status" value="1"/>
</dbReference>